<dbReference type="OrthoDB" id="253051at2"/>
<feature type="signal peptide" evidence="1">
    <location>
        <begin position="1"/>
        <end position="28"/>
    </location>
</feature>
<keyword evidence="1" id="KW-0732">Signal</keyword>
<name>A0A4R1L7B7_9BACT</name>
<dbReference type="InterPro" id="IPR036452">
    <property type="entry name" value="Ribo_hydro-like"/>
</dbReference>
<dbReference type="Pfam" id="PF07632">
    <property type="entry name" value="Sde182_NH-like"/>
    <property type="match status" value="1"/>
</dbReference>
<evidence type="ECO:0000313" key="5">
    <source>
        <dbReference type="Proteomes" id="UP000295210"/>
    </source>
</evidence>
<dbReference type="SUPFAM" id="SSF53590">
    <property type="entry name" value="Nucleoside hydrolase"/>
    <property type="match status" value="1"/>
</dbReference>
<reference evidence="4 5" key="1">
    <citation type="submission" date="2019-03" db="EMBL/GenBank/DDBJ databases">
        <title>Genomic Encyclopedia of Type Strains, Phase IV (KMG-IV): sequencing the most valuable type-strain genomes for metagenomic binning, comparative biology and taxonomic classification.</title>
        <authorList>
            <person name="Goeker M."/>
        </authorList>
    </citation>
    <scope>NUCLEOTIDE SEQUENCE [LARGE SCALE GENOMIC DNA]</scope>
    <source>
        <strain evidence="4 5">DSM 103428</strain>
    </source>
</reference>
<dbReference type="Proteomes" id="UP000295210">
    <property type="component" value="Unassembled WGS sequence"/>
</dbReference>
<organism evidence="4 5">
    <name type="scientific">Acidipila rosea</name>
    <dbReference type="NCBI Taxonomy" id="768535"/>
    <lineage>
        <taxon>Bacteria</taxon>
        <taxon>Pseudomonadati</taxon>
        <taxon>Acidobacteriota</taxon>
        <taxon>Terriglobia</taxon>
        <taxon>Terriglobales</taxon>
        <taxon>Acidobacteriaceae</taxon>
        <taxon>Acidipila</taxon>
    </lineage>
</organism>
<keyword evidence="5" id="KW-1185">Reference proteome</keyword>
<dbReference type="Pfam" id="PF21027">
    <property type="entry name" value="Sde0182_C"/>
    <property type="match status" value="1"/>
</dbReference>
<evidence type="ECO:0000259" key="3">
    <source>
        <dbReference type="Pfam" id="PF21027"/>
    </source>
</evidence>
<evidence type="ECO:0000259" key="2">
    <source>
        <dbReference type="Pfam" id="PF07632"/>
    </source>
</evidence>
<dbReference type="InterPro" id="IPR048527">
    <property type="entry name" value="Sde182_C"/>
</dbReference>
<feature type="domain" description="Cellulose-binding Sde182 C-terminal" evidence="3">
    <location>
        <begin position="424"/>
        <end position="501"/>
    </location>
</feature>
<dbReference type="PROSITE" id="PS51257">
    <property type="entry name" value="PROKAR_LIPOPROTEIN"/>
    <property type="match status" value="1"/>
</dbReference>
<dbReference type="EMBL" id="SMGK01000002">
    <property type="protein sequence ID" value="TCK74106.1"/>
    <property type="molecule type" value="Genomic_DNA"/>
</dbReference>
<evidence type="ECO:0000313" key="4">
    <source>
        <dbReference type="EMBL" id="TCK74106.1"/>
    </source>
</evidence>
<gene>
    <name evidence="4" type="ORF">C7378_1726</name>
</gene>
<evidence type="ECO:0000256" key="1">
    <source>
        <dbReference type="SAM" id="SignalP"/>
    </source>
</evidence>
<proteinExistence type="predicted"/>
<dbReference type="Gene3D" id="3.90.245.10">
    <property type="entry name" value="Ribonucleoside hydrolase-like"/>
    <property type="match status" value="1"/>
</dbReference>
<sequence length="503" mass="55532">MNCRVFAVRGLASLMGLCLVLSCARTMAQSNTVEGATSQQASLQPPNATHTAPKNRLIVLTDIGAEADDTESTVRLLLYSDVIDIQGLIATTSIWRPSPEPELIREVIQAYSKVHGNLVKHDPAFPSADTLQSLVKAGLAEYGMQGVGAGKDSKGSEWIIRTLEQNDDRPLWIAVWGGPNTLAQALYKLRATKTPAELDRLIAKLRVYTISDQDDSGPWIRKNFPKLFYIVTPGGDYSESTWQGINLVIPGIDNSSISNEWLAKNIQQGHGPLGAAYPDVAYGMEGDTPSWLGLIPNGLNDMEHPNWGSWGGRYDLYQPSVPISDPKTFIGGAPIPQETHPIWTNAVDNYTPPVHADYGRAIHQGDKSFKDYKVTLWRWRDDFQNDFAARMEWTTKPYNEANHPPVIVMDQPEAITVQSGKHFGLSAHASDPDGDSVTYYWFQYPEAGTYKGAIDIGAEDMPGIYLTAPKVSKPETIHFILRVTDKGTPPLSRYKRIIVTVTP</sequence>
<protein>
    <submittedName>
        <fullName evidence="4">Uncharacterized protein DUF1593</fullName>
    </submittedName>
</protein>
<accession>A0A4R1L7B7</accession>
<feature type="chain" id="PRO_5020229884" evidence="1">
    <location>
        <begin position="29"/>
        <end position="503"/>
    </location>
</feature>
<dbReference type="InterPro" id="IPR013783">
    <property type="entry name" value="Ig-like_fold"/>
</dbReference>
<dbReference type="AlphaFoldDB" id="A0A4R1L7B7"/>
<comment type="caution">
    <text evidence="4">The sequence shown here is derived from an EMBL/GenBank/DDBJ whole genome shotgun (WGS) entry which is preliminary data.</text>
</comment>
<dbReference type="GO" id="GO:0016799">
    <property type="term" value="F:hydrolase activity, hydrolyzing N-glycosyl compounds"/>
    <property type="evidence" value="ECO:0007669"/>
    <property type="project" value="InterPro"/>
</dbReference>
<feature type="domain" description="Cellulose-binding Sde182 nucleoside hydrolase-like" evidence="2">
    <location>
        <begin position="56"/>
        <end position="314"/>
    </location>
</feature>
<dbReference type="InterPro" id="IPR011483">
    <property type="entry name" value="Sde182_NH-like"/>
</dbReference>
<dbReference type="Gene3D" id="2.60.40.10">
    <property type="entry name" value="Immunoglobulins"/>
    <property type="match status" value="1"/>
</dbReference>